<evidence type="ECO:0000313" key="4">
    <source>
        <dbReference type="EMBL" id="PXX21593.1"/>
    </source>
</evidence>
<accession>A0A318HTU2</accession>
<name>A0A318HTU2_BURPY</name>
<dbReference type="SUPFAM" id="SSF51556">
    <property type="entry name" value="Metallo-dependent hydrolases"/>
    <property type="match status" value="1"/>
</dbReference>
<dbReference type="InterPro" id="IPR011059">
    <property type="entry name" value="Metal-dep_hydrolase_composite"/>
</dbReference>
<dbReference type="CDD" id="cd00854">
    <property type="entry name" value="NagA"/>
    <property type="match status" value="1"/>
</dbReference>
<dbReference type="PANTHER" id="PTHR11113:SF14">
    <property type="entry name" value="N-ACETYLGLUCOSAMINE-6-PHOSPHATE DEACETYLASE"/>
    <property type="match status" value="1"/>
</dbReference>
<protein>
    <submittedName>
        <fullName evidence="4">N-acetylglucosamine-6-phosphate deacetylase</fullName>
    </submittedName>
</protein>
<evidence type="ECO:0000256" key="2">
    <source>
        <dbReference type="ARBA" id="ARBA00022723"/>
    </source>
</evidence>
<comment type="similarity">
    <text evidence="1">Belongs to the metallo-dependent hydrolases superfamily. NagA family.</text>
</comment>
<keyword evidence="2" id="KW-0479">Metal-binding</keyword>
<proteinExistence type="inferred from homology"/>
<dbReference type="InterPro" id="IPR003764">
    <property type="entry name" value="GlcNAc_6-P_deAcase"/>
</dbReference>
<dbReference type="InterPro" id="IPR032466">
    <property type="entry name" value="Metal_Hydrolase"/>
</dbReference>
<dbReference type="GO" id="GO:0046872">
    <property type="term" value="F:metal ion binding"/>
    <property type="evidence" value="ECO:0007669"/>
    <property type="project" value="UniProtKB-KW"/>
</dbReference>
<dbReference type="Gene3D" id="2.30.40.10">
    <property type="entry name" value="Urease, subunit C, domain 1"/>
    <property type="match status" value="1"/>
</dbReference>
<organism evidence="4 5">
    <name type="scientific">Burkholderia pyrrocinia</name>
    <name type="common">Pseudomonas pyrrocinia</name>
    <dbReference type="NCBI Taxonomy" id="60550"/>
    <lineage>
        <taxon>Bacteria</taxon>
        <taxon>Pseudomonadati</taxon>
        <taxon>Pseudomonadota</taxon>
        <taxon>Betaproteobacteria</taxon>
        <taxon>Burkholderiales</taxon>
        <taxon>Burkholderiaceae</taxon>
        <taxon>Burkholderia</taxon>
        <taxon>Burkholderia cepacia complex</taxon>
    </lineage>
</organism>
<comment type="caution">
    <text evidence="4">The sequence shown here is derived from an EMBL/GenBank/DDBJ whole genome shotgun (WGS) entry which is preliminary data.</text>
</comment>
<dbReference type="GO" id="GO:0008448">
    <property type="term" value="F:N-acetylglucosamine-6-phosphate deacetylase activity"/>
    <property type="evidence" value="ECO:0007669"/>
    <property type="project" value="InterPro"/>
</dbReference>
<dbReference type="EMBL" id="QJJY01000048">
    <property type="protein sequence ID" value="PXX21593.1"/>
    <property type="molecule type" value="Genomic_DNA"/>
</dbReference>
<dbReference type="GO" id="GO:0006046">
    <property type="term" value="P:N-acetylglucosamine catabolic process"/>
    <property type="evidence" value="ECO:0007669"/>
    <property type="project" value="TreeGrafter"/>
</dbReference>
<reference evidence="4 5" key="1">
    <citation type="submission" date="2018-05" db="EMBL/GenBank/DDBJ databases">
        <title>Comparative genomics of bacterial root endophytes of switchgrass collected from native prairies over two seasons.</title>
        <authorList>
            <person name="Tang Y."/>
        </authorList>
    </citation>
    <scope>NUCLEOTIDE SEQUENCE [LARGE SCALE GENOMIC DNA]</scope>
    <source>
        <strain evidence="4 5">NFIX32</strain>
    </source>
</reference>
<dbReference type="PANTHER" id="PTHR11113">
    <property type="entry name" value="N-ACETYLGLUCOSAMINE-6-PHOSPHATE DEACETYLASE"/>
    <property type="match status" value="1"/>
</dbReference>
<evidence type="ECO:0000256" key="3">
    <source>
        <dbReference type="ARBA" id="ARBA00022801"/>
    </source>
</evidence>
<evidence type="ECO:0000256" key="1">
    <source>
        <dbReference type="ARBA" id="ARBA00010716"/>
    </source>
</evidence>
<dbReference type="Proteomes" id="UP000247755">
    <property type="component" value="Unassembled WGS sequence"/>
</dbReference>
<dbReference type="AlphaFoldDB" id="A0A318HTU2"/>
<sequence>MDGKDAADVIAATHARTGTTAFLATTMTAPEDELRRATAALGAVERKIRPLQCARLLGVHLEGPFLSPDKLGAQPPHARPAILAEIEELLGLATVRLVTLAPEIEGHLETIRTLVQRGVRVQLGHSKGTYEQGIAALQCGASGFAHLFNAMSALHHRAPGLVGTALAHAEYAELIPDLLHVHPAAVRAAFRAIPKLYCVTDSCSAVGMPAGEYSLGTQRVFKQHGLSGVRLSNGTLAASTLTMDQALRNLVSLGMPVRDASHRVSRYPADFLGLQDRGRLVSGAWADYVVLDPKLNIEEVWIEGRSIDI</sequence>
<dbReference type="Gene3D" id="3.20.20.140">
    <property type="entry name" value="Metal-dependent hydrolases"/>
    <property type="match status" value="1"/>
</dbReference>
<gene>
    <name evidence="4" type="ORF">NA66_104816</name>
</gene>
<evidence type="ECO:0000313" key="5">
    <source>
        <dbReference type="Proteomes" id="UP000247755"/>
    </source>
</evidence>
<keyword evidence="3" id="KW-0378">Hydrolase</keyword>